<proteinExistence type="predicted"/>
<protein>
    <submittedName>
        <fullName evidence="2">Uncharacterized protein</fullName>
    </submittedName>
</protein>
<evidence type="ECO:0000256" key="1">
    <source>
        <dbReference type="SAM" id="MobiDB-lite"/>
    </source>
</evidence>
<evidence type="ECO:0000313" key="2">
    <source>
        <dbReference type="EMBL" id="KAK6619225.1"/>
    </source>
</evidence>
<dbReference type="EMBL" id="JAWJWF010000049">
    <property type="protein sequence ID" value="KAK6619225.1"/>
    <property type="molecule type" value="Genomic_DNA"/>
</dbReference>
<name>A0ABR1AGY5_POLSC</name>
<feature type="region of interest" description="Disordered" evidence="1">
    <location>
        <begin position="1"/>
        <end position="22"/>
    </location>
</feature>
<gene>
    <name evidence="2" type="ORF">RUM44_003607</name>
</gene>
<comment type="caution">
    <text evidence="2">The sequence shown here is derived from an EMBL/GenBank/DDBJ whole genome shotgun (WGS) entry which is preliminary data.</text>
</comment>
<dbReference type="Proteomes" id="UP001359485">
    <property type="component" value="Unassembled WGS sequence"/>
</dbReference>
<reference evidence="2 3" key="1">
    <citation type="submission" date="2023-09" db="EMBL/GenBank/DDBJ databases">
        <title>Genomes of two closely related lineages of the louse Polyplax serrata with different host specificities.</title>
        <authorList>
            <person name="Martinu J."/>
            <person name="Tarabai H."/>
            <person name="Stefka J."/>
            <person name="Hypsa V."/>
        </authorList>
    </citation>
    <scope>NUCLEOTIDE SEQUENCE [LARGE SCALE GENOMIC DNA]</scope>
    <source>
        <strain evidence="2">98ZLc_SE</strain>
    </source>
</reference>
<evidence type="ECO:0000313" key="3">
    <source>
        <dbReference type="Proteomes" id="UP001359485"/>
    </source>
</evidence>
<sequence>MSELLGTHPRSARPMRKPYVSHGDFDHDPIDPSYEWRILSQEAPKPREGHHFKMRDFCDLFDTGSDEYRPAAPKREEKCRFAHLDGGRNETIDLRRSRKDLPIAGQIIWDDIGEGMMVESLSWSQSDVEREIESWDRKLKSVEGTCHGNVAWNEGDMIRFEDGYVPRRSGSIGYRDEKWRNARKFREVHGTGSLPRYDKQERNIRTGRCEDVKKPSVVAASEILPTPMKENLRFNLSRGSDDPRHSCSHSYNSFKQVRVKLILSPNFPQHTLNRFHDIDVFCSYIY</sequence>
<organism evidence="2 3">
    <name type="scientific">Polyplax serrata</name>
    <name type="common">Common mouse louse</name>
    <dbReference type="NCBI Taxonomy" id="468196"/>
    <lineage>
        <taxon>Eukaryota</taxon>
        <taxon>Metazoa</taxon>
        <taxon>Ecdysozoa</taxon>
        <taxon>Arthropoda</taxon>
        <taxon>Hexapoda</taxon>
        <taxon>Insecta</taxon>
        <taxon>Pterygota</taxon>
        <taxon>Neoptera</taxon>
        <taxon>Paraneoptera</taxon>
        <taxon>Psocodea</taxon>
        <taxon>Troctomorpha</taxon>
        <taxon>Phthiraptera</taxon>
        <taxon>Anoplura</taxon>
        <taxon>Polyplacidae</taxon>
        <taxon>Polyplax</taxon>
    </lineage>
</organism>
<accession>A0ABR1AGY5</accession>
<keyword evidence="3" id="KW-1185">Reference proteome</keyword>